<dbReference type="EMBL" id="CP151509">
    <property type="protein sequence ID" value="WZN64381.1"/>
    <property type="molecule type" value="Genomic_DNA"/>
</dbReference>
<dbReference type="Pfam" id="PF23752">
    <property type="entry name" value="Beta-prop_WDR11_2nd"/>
    <property type="match status" value="1"/>
</dbReference>
<evidence type="ECO:0000313" key="6">
    <source>
        <dbReference type="Proteomes" id="UP001472866"/>
    </source>
</evidence>
<evidence type="ECO:0000259" key="2">
    <source>
        <dbReference type="Pfam" id="PF23751"/>
    </source>
</evidence>
<feature type="domain" description="WDR11 TPR" evidence="4">
    <location>
        <begin position="896"/>
        <end position="1085"/>
    </location>
</feature>
<dbReference type="InterPro" id="IPR039694">
    <property type="entry name" value="WDR11"/>
</dbReference>
<organism evidence="5 6">
    <name type="scientific">Chloropicon roscoffensis</name>
    <dbReference type="NCBI Taxonomy" id="1461544"/>
    <lineage>
        <taxon>Eukaryota</taxon>
        <taxon>Viridiplantae</taxon>
        <taxon>Chlorophyta</taxon>
        <taxon>Chloropicophyceae</taxon>
        <taxon>Chloropicales</taxon>
        <taxon>Chloropicaceae</taxon>
        <taxon>Chloropicon</taxon>
    </lineage>
</organism>
<dbReference type="SUPFAM" id="SSF50978">
    <property type="entry name" value="WD40 repeat-like"/>
    <property type="match status" value="1"/>
</dbReference>
<proteinExistence type="predicted"/>
<dbReference type="Pfam" id="PF23753">
    <property type="entry name" value="TPR_WDR11"/>
    <property type="match status" value="1"/>
</dbReference>
<dbReference type="InterPro" id="IPR057854">
    <property type="entry name" value="TPR_WDR11"/>
</dbReference>
<dbReference type="Proteomes" id="UP001472866">
    <property type="component" value="Chromosome 09"/>
</dbReference>
<feature type="region of interest" description="Disordered" evidence="1">
    <location>
        <begin position="548"/>
        <end position="590"/>
    </location>
</feature>
<feature type="domain" description="WDR11 first beta-propeller" evidence="2">
    <location>
        <begin position="239"/>
        <end position="318"/>
    </location>
</feature>
<evidence type="ECO:0000259" key="4">
    <source>
        <dbReference type="Pfam" id="PF23753"/>
    </source>
</evidence>
<dbReference type="PANTHER" id="PTHR14593">
    <property type="entry name" value="WD REPEAT-CONTAINING PROTEIN 11"/>
    <property type="match status" value="1"/>
</dbReference>
<gene>
    <name evidence="5" type="ORF">HKI87_09g59370</name>
</gene>
<dbReference type="InterPro" id="IPR036322">
    <property type="entry name" value="WD40_repeat_dom_sf"/>
</dbReference>
<dbReference type="Pfam" id="PF23751">
    <property type="entry name" value="Beta-prop_WDR11_1st"/>
    <property type="match status" value="1"/>
</dbReference>
<accession>A0AAX4PF55</accession>
<dbReference type="InterPro" id="IPR057853">
    <property type="entry name" value="Beta-prop_WDR11_2nd"/>
</dbReference>
<dbReference type="InterPro" id="IPR057852">
    <property type="entry name" value="Beta-prop_WDR11_1st"/>
</dbReference>
<dbReference type="InterPro" id="IPR015943">
    <property type="entry name" value="WD40/YVTN_repeat-like_dom_sf"/>
</dbReference>
<dbReference type="PANTHER" id="PTHR14593:SF5">
    <property type="entry name" value="WD REPEAT-CONTAINING PROTEIN 11"/>
    <property type="match status" value="1"/>
</dbReference>
<reference evidence="5 6" key="1">
    <citation type="submission" date="2024-03" db="EMBL/GenBank/DDBJ databases">
        <title>Complete genome sequence of the green alga Chloropicon roscoffensis RCC1871.</title>
        <authorList>
            <person name="Lemieux C."/>
            <person name="Pombert J.-F."/>
            <person name="Otis C."/>
            <person name="Turmel M."/>
        </authorList>
    </citation>
    <scope>NUCLEOTIDE SEQUENCE [LARGE SCALE GENOMIC DNA]</scope>
    <source>
        <strain evidence="5 6">RCC1871</strain>
    </source>
</reference>
<evidence type="ECO:0000313" key="5">
    <source>
        <dbReference type="EMBL" id="WZN64381.1"/>
    </source>
</evidence>
<dbReference type="GO" id="GO:0005737">
    <property type="term" value="C:cytoplasm"/>
    <property type="evidence" value="ECO:0007669"/>
    <property type="project" value="TreeGrafter"/>
</dbReference>
<name>A0AAX4PF55_9CHLO</name>
<evidence type="ECO:0000256" key="1">
    <source>
        <dbReference type="SAM" id="MobiDB-lite"/>
    </source>
</evidence>
<protein>
    <submittedName>
        <fullName evidence="5">Uncharacterized protein</fullName>
    </submittedName>
</protein>
<dbReference type="Gene3D" id="2.130.10.10">
    <property type="entry name" value="YVTN repeat-like/Quinoprotein amine dehydrogenase"/>
    <property type="match status" value="2"/>
</dbReference>
<keyword evidence="6" id="KW-1185">Reference proteome</keyword>
<sequence length="1129" mass="122711">MQAKQPKWSIPTAPSPENGTAFDLVGPFCVLGVSSALYVVERPTMKVVSCLSGGHSPQATVTTVSCSESRLVQDITQPRKTIVASGDTMGTLVTWVLHESLVLTVLNKPARQESGGSPRDEQAASQAVRGTCWTGSDLSSKLLVALYDGGEVVVWDYLKGQPVWQSCLNPKQNLTHLVQCPFDSTCLCVTNDEGLVYVLYVSDDAASAEGASERVRTVEYKISATDSKFLRCEFGMAENMLHIALERTLIAFDIEYGIPLGSYALPKSIAAFHDILCVDSAGNDLLCSHRDGSVSAWQCSEAKSIYTMKHVVPTISLAGHSPRNGLCQILARSTPTGGGMGEGRIQVLATTANEDTGGYLHHFSAPDFARLDELRLEGMLRLLPQQCTAFALEPPAEAGGDVGRSALGTSIGTVEVVDLITGLVTRSFKVSTSALLGVKWLRDDLLLCFSSERAPGAAAAFDNRLWLLDLSTGEKRALRGSSGSDASAMRGVRTSKTGNHFLLLFKNGITELWRLDRKTLACSRVRVMNMPFTCVEFVQDIPPFFFPRGAGTQDPPGDSARSFGSLNLSAEGGERSRSGSNAETGPPGQRDGEILLFALPDRILGAVEVSSHSKKLRDLKPSFPLIEVPPNEVVTALSCNEQNLVVGTSLGEVRLWSQSKDHFGVYKLANWEGSVRKIISDPCFISSDFLVLSANNMFHRINVDHMPLKIERVEGNMPGTEILDATWVKNELGRQYVVCTRDGALVYSDQAVAAGHRTIRNLLLDPRTPDRLAVYMQNSLPLTRTPGSGSLADQPYSAEFGKLAKSLELTEIEVQQAHESYRKCVAELDNGAAALARAYGSGSAVDAVGCMKLVARAFGRSPEEHEFWDKLEDTLGNVREGNYGGVGCLWDAARQKTKAARSVYWHESYTGALNMAKRERRVLEYFVLGDRESAIAFLLAATPDESSSFYKDALRALALASFRHQAPGDAADADNDGTPLSARRGLQEKASKVLSAHCAGNGDVLSSIVMLGLIGRNLDAVLQLQDVGMWEHAATMTASYLEGDQRQEALERWAYHVIGEQKNLWRGLGILVSCGLYVETLEVMNREGLSLSFLTLFGLVEGLQGGVLQTERFKTMRRRHQIVVAKNLL</sequence>
<evidence type="ECO:0000259" key="3">
    <source>
        <dbReference type="Pfam" id="PF23752"/>
    </source>
</evidence>
<dbReference type="AlphaFoldDB" id="A0AAX4PF55"/>
<feature type="domain" description="WDR11 second beta-propeller" evidence="3">
    <location>
        <begin position="402"/>
        <end position="731"/>
    </location>
</feature>